<sequence>MSNSGSKAVAVAGTGESVAESVAAAAAASPVKVDVFLLRCLEAEMISSSSLFLNLDPSILDMLLFLSPVKLPLDSVFKVFFTESKIFRLEGFNPSGIVSGN</sequence>
<reference evidence="1" key="2">
    <citation type="submission" date="2021-01" db="EMBL/GenBank/DDBJ databases">
        <authorList>
            <person name="Schikora-Tamarit M.A."/>
        </authorList>
    </citation>
    <scope>NUCLEOTIDE SEQUENCE</scope>
    <source>
        <strain evidence="1">CBS2887</strain>
    </source>
</reference>
<protein>
    <submittedName>
        <fullName evidence="1">Uncharacterized protein</fullName>
    </submittedName>
</protein>
<proteinExistence type="predicted"/>
<dbReference type="Proteomes" id="UP000774326">
    <property type="component" value="Unassembled WGS sequence"/>
</dbReference>
<dbReference type="EMBL" id="JAEUBG010003237">
    <property type="protein sequence ID" value="KAH3683077.1"/>
    <property type="molecule type" value="Genomic_DNA"/>
</dbReference>
<name>A0A9P8Q336_WICPI</name>
<dbReference type="AlphaFoldDB" id="A0A9P8Q336"/>
<evidence type="ECO:0000313" key="2">
    <source>
        <dbReference type="Proteomes" id="UP000774326"/>
    </source>
</evidence>
<evidence type="ECO:0000313" key="1">
    <source>
        <dbReference type="EMBL" id="KAH3683077.1"/>
    </source>
</evidence>
<comment type="caution">
    <text evidence="1">The sequence shown here is derived from an EMBL/GenBank/DDBJ whole genome shotgun (WGS) entry which is preliminary data.</text>
</comment>
<organism evidence="1 2">
    <name type="scientific">Wickerhamomyces pijperi</name>
    <name type="common">Yeast</name>
    <name type="synonym">Pichia pijperi</name>
    <dbReference type="NCBI Taxonomy" id="599730"/>
    <lineage>
        <taxon>Eukaryota</taxon>
        <taxon>Fungi</taxon>
        <taxon>Dikarya</taxon>
        <taxon>Ascomycota</taxon>
        <taxon>Saccharomycotina</taxon>
        <taxon>Saccharomycetes</taxon>
        <taxon>Phaffomycetales</taxon>
        <taxon>Wickerhamomycetaceae</taxon>
        <taxon>Wickerhamomyces</taxon>
    </lineage>
</organism>
<accession>A0A9P8Q336</accession>
<reference evidence="1" key="1">
    <citation type="journal article" date="2021" name="Open Biol.">
        <title>Shared evolutionary footprints suggest mitochondrial oxidative damage underlies multiple complex I losses in fungi.</title>
        <authorList>
            <person name="Schikora-Tamarit M.A."/>
            <person name="Marcet-Houben M."/>
            <person name="Nosek J."/>
            <person name="Gabaldon T."/>
        </authorList>
    </citation>
    <scope>NUCLEOTIDE SEQUENCE</scope>
    <source>
        <strain evidence="1">CBS2887</strain>
    </source>
</reference>
<keyword evidence="2" id="KW-1185">Reference proteome</keyword>
<gene>
    <name evidence="1" type="ORF">WICPIJ_005950</name>
</gene>